<dbReference type="PROSITE" id="PS50026">
    <property type="entry name" value="EGF_3"/>
    <property type="match status" value="5"/>
</dbReference>
<organism evidence="11 12">
    <name type="scientific">Aldrovandia affinis</name>
    <dbReference type="NCBI Taxonomy" id="143900"/>
    <lineage>
        <taxon>Eukaryota</taxon>
        <taxon>Metazoa</taxon>
        <taxon>Chordata</taxon>
        <taxon>Craniata</taxon>
        <taxon>Vertebrata</taxon>
        <taxon>Euteleostomi</taxon>
        <taxon>Actinopterygii</taxon>
        <taxon>Neopterygii</taxon>
        <taxon>Teleostei</taxon>
        <taxon>Notacanthiformes</taxon>
        <taxon>Halosauridae</taxon>
        <taxon>Aldrovandia</taxon>
    </lineage>
</organism>
<evidence type="ECO:0000256" key="1">
    <source>
        <dbReference type="ARBA" id="ARBA00022536"/>
    </source>
</evidence>
<keyword evidence="12" id="KW-1185">Reference proteome</keyword>
<dbReference type="SMART" id="SM00282">
    <property type="entry name" value="LamG"/>
    <property type="match status" value="3"/>
</dbReference>
<dbReference type="FunFam" id="2.10.25.10:FF:000508">
    <property type="entry name" value="Eyes shut homolog"/>
    <property type="match status" value="1"/>
</dbReference>
<dbReference type="GO" id="GO:0048589">
    <property type="term" value="P:developmental growth"/>
    <property type="evidence" value="ECO:0007669"/>
    <property type="project" value="UniProtKB-ARBA"/>
</dbReference>
<dbReference type="PROSITE" id="PS50025">
    <property type="entry name" value="LAM_G_DOMAIN"/>
    <property type="match status" value="3"/>
</dbReference>
<dbReference type="FunFam" id="2.10.25.10:FF:000373">
    <property type="entry name" value="sushi, nidogen and EGF-like domain-containing protein 1"/>
    <property type="match status" value="1"/>
</dbReference>
<dbReference type="FunFam" id="2.10.25.10:FF:000591">
    <property type="entry name" value="Protein eyes shut homolog"/>
    <property type="match status" value="1"/>
</dbReference>
<dbReference type="EMBL" id="JAINUG010000041">
    <property type="protein sequence ID" value="KAJ8406863.1"/>
    <property type="molecule type" value="Genomic_DNA"/>
</dbReference>
<dbReference type="FunFam" id="2.60.120.200:FF:000210">
    <property type="entry name" value="Protein eyes shut homolog"/>
    <property type="match status" value="1"/>
</dbReference>
<evidence type="ECO:0000256" key="2">
    <source>
        <dbReference type="ARBA" id="ARBA00022729"/>
    </source>
</evidence>
<comment type="caution">
    <text evidence="11">The sequence shown here is derived from an EMBL/GenBank/DDBJ whole genome shotgun (WGS) entry which is preliminary data.</text>
</comment>
<feature type="disulfide bond" evidence="7">
    <location>
        <begin position="49"/>
        <end position="58"/>
    </location>
</feature>
<evidence type="ECO:0000313" key="11">
    <source>
        <dbReference type="EMBL" id="KAJ8406863.1"/>
    </source>
</evidence>
<dbReference type="GO" id="GO:0016020">
    <property type="term" value="C:membrane"/>
    <property type="evidence" value="ECO:0007669"/>
    <property type="project" value="UniProtKB-SubCell"/>
</dbReference>
<feature type="domain" description="Laminin G" evidence="9">
    <location>
        <begin position="608"/>
        <end position="793"/>
    </location>
</feature>
<dbReference type="SUPFAM" id="SSF49899">
    <property type="entry name" value="Concanavalin A-like lectins/glucanases"/>
    <property type="match status" value="3"/>
</dbReference>
<evidence type="ECO:0000256" key="6">
    <source>
        <dbReference type="ARBA" id="ARBA00023180"/>
    </source>
</evidence>
<dbReference type="SMART" id="SM00179">
    <property type="entry name" value="EGF_CA"/>
    <property type="match status" value="4"/>
</dbReference>
<dbReference type="AlphaFoldDB" id="A0AAD7SRC6"/>
<feature type="disulfide bond" evidence="7">
    <location>
        <begin position="574"/>
        <end position="591"/>
    </location>
</feature>
<accession>A0AAD7SRC6</accession>
<keyword evidence="5 7" id="KW-1015">Disulfide bond</keyword>
<evidence type="ECO:0000256" key="5">
    <source>
        <dbReference type="ARBA" id="ARBA00023157"/>
    </source>
</evidence>
<keyword evidence="1 7" id="KW-0245">EGF-like domain</keyword>
<dbReference type="Pfam" id="PF00008">
    <property type="entry name" value="EGF"/>
    <property type="match status" value="2"/>
</dbReference>
<dbReference type="CDD" id="cd00110">
    <property type="entry name" value="LamG"/>
    <property type="match status" value="3"/>
</dbReference>
<keyword evidence="6" id="KW-0325">Glycoprotein</keyword>
<dbReference type="InterPro" id="IPR000742">
    <property type="entry name" value="EGF"/>
</dbReference>
<dbReference type="PROSITE" id="PS00022">
    <property type="entry name" value="EGF_1"/>
    <property type="match status" value="5"/>
</dbReference>
<feature type="domain" description="EGF-like" evidence="10">
    <location>
        <begin position="527"/>
        <end position="564"/>
    </location>
</feature>
<dbReference type="Pfam" id="PF00054">
    <property type="entry name" value="Laminin_G_1"/>
    <property type="match status" value="1"/>
</dbReference>
<evidence type="ECO:0000256" key="3">
    <source>
        <dbReference type="ARBA" id="ARBA00022737"/>
    </source>
</evidence>
<evidence type="ECO:0000259" key="10">
    <source>
        <dbReference type="PROSITE" id="PS50026"/>
    </source>
</evidence>
<sequence length="794" mass="85342">MFSNAENWFCICPDLYSGKLCQLSACARSPCGHGSTCVPRSQEEAVCLCPYGRAGILCEEAINITCPRFNGTDEFGSTSFIAYSTLPGISFFYEFQMKLIFSNNGSSLRDNLILFSGQKGQGINGDDFLVLGVRKGRIFHKFNLGSGVGTIVSDHLDLGIGIHTVHFGRSLRTGWLKVDNKKNKTGSSPGHLVGLNVISQFYVGGYSEHTPELLPVGSRFRNGFQGCIFDLHFRTRRGGEFRALGSPEEHPNSGRSVGQCGVPSCALVQCQNGGTCVDSGSTVYCRCPIGWKGALCSETISVCDAEHSPPPLCAHGSTCIPLPQGYTCQCPLGTAGQYCQQALAISDPSFSGSRSSWMSFGAVEGLRQRTNLQLQFQTLSPEGIMFYTAQRLSARAGDFFSVSLTSGFVQLRYSLGDALVVLQSAGRVDMSGGTWHTVRAGREGSQGYLSLDGAEVRGNSTGDMIALDVATDIFVGGVSVLSAVSSCAVEDGPAGFSGCIREVVLNGRQLELSEAGASGGANVGDCDGTTCGHKVCQHSAPCSPLGHNGFTCTCPPLWTGPTCNQSVLCANSSCQHGSLCVPDMAAASYTCMCPLGWQGQHCDREVYLTTAHFVGNSYLKYRDPEHHTRDLTRTKVSFDFSTDSGEGLMLWMGGAEAEAHDHLAVGLHGGHLRITINLGEGISLPLTHRAASMCCHRWHHLSIDHNRTVIKVSVDGEQVLFEDVDPFERYVAVNHGGIFYFGGFELHRDVASATNGLFNQGFVGKIKDVVLYQDTTQLQFLQSFEGFNVHTGDE</sequence>
<dbReference type="InterPro" id="IPR001791">
    <property type="entry name" value="Laminin_G"/>
</dbReference>
<dbReference type="Pfam" id="PF02210">
    <property type="entry name" value="Laminin_G_2"/>
    <property type="match status" value="2"/>
</dbReference>
<keyword evidence="3" id="KW-0677">Repeat</keyword>
<feature type="disulfide bond" evidence="8">
    <location>
        <begin position="499"/>
        <end position="526"/>
    </location>
</feature>
<dbReference type="GO" id="GO:0005509">
    <property type="term" value="F:calcium ion binding"/>
    <property type="evidence" value="ECO:0007669"/>
    <property type="project" value="InterPro"/>
</dbReference>
<evidence type="ECO:0000313" key="12">
    <source>
        <dbReference type="Proteomes" id="UP001221898"/>
    </source>
</evidence>
<dbReference type="PANTHER" id="PTHR15036">
    <property type="entry name" value="PIKACHURIN-LIKE PROTEIN"/>
    <property type="match status" value="1"/>
</dbReference>
<dbReference type="Proteomes" id="UP001221898">
    <property type="component" value="Unassembled WGS sequence"/>
</dbReference>
<feature type="disulfide bond" evidence="7">
    <location>
        <begin position="554"/>
        <end position="563"/>
    </location>
</feature>
<dbReference type="PANTHER" id="PTHR15036:SF93">
    <property type="entry name" value="EYS PROTEIN"/>
    <property type="match status" value="1"/>
</dbReference>
<proteinExistence type="predicted"/>
<comment type="caution">
    <text evidence="7">Lacks conserved residue(s) required for the propagation of feature annotation.</text>
</comment>
<feature type="disulfide bond" evidence="7">
    <location>
        <begin position="593"/>
        <end position="602"/>
    </location>
</feature>
<feature type="domain" description="EGF-like" evidence="10">
    <location>
        <begin position="22"/>
        <end position="59"/>
    </location>
</feature>
<protein>
    <submittedName>
        <fullName evidence="11">Uncharacterized protein</fullName>
    </submittedName>
</protein>
<feature type="domain" description="Laminin G" evidence="9">
    <location>
        <begin position="347"/>
        <end position="526"/>
    </location>
</feature>
<dbReference type="InterPro" id="IPR001881">
    <property type="entry name" value="EGF-like_Ca-bd_dom"/>
</dbReference>
<dbReference type="SMART" id="SM00181">
    <property type="entry name" value="EGF"/>
    <property type="match status" value="5"/>
</dbReference>
<dbReference type="CDD" id="cd00054">
    <property type="entry name" value="EGF_CA"/>
    <property type="match status" value="3"/>
</dbReference>
<feature type="disulfide bond" evidence="7">
    <location>
        <begin position="330"/>
        <end position="339"/>
    </location>
</feature>
<feature type="domain" description="EGF-like" evidence="10">
    <location>
        <begin position="299"/>
        <end position="340"/>
    </location>
</feature>
<feature type="domain" description="EGF-like" evidence="10">
    <location>
        <begin position="565"/>
        <end position="603"/>
    </location>
</feature>
<evidence type="ECO:0000256" key="4">
    <source>
        <dbReference type="ARBA" id="ARBA00022837"/>
    </source>
</evidence>
<dbReference type="FunFam" id="2.60.120.200:FF:000183">
    <property type="entry name" value="Protein eyes shut homolog"/>
    <property type="match status" value="1"/>
</dbReference>
<feature type="domain" description="EGF-like" evidence="10">
    <location>
        <begin position="261"/>
        <end position="297"/>
    </location>
</feature>
<gene>
    <name evidence="11" type="ORF">AAFF_G00291390</name>
</gene>
<keyword evidence="2" id="KW-0732">Signal</keyword>
<keyword evidence="4" id="KW-0106">Calcium</keyword>
<dbReference type="InterPro" id="IPR013320">
    <property type="entry name" value="ConA-like_dom_sf"/>
</dbReference>
<evidence type="ECO:0000256" key="8">
    <source>
        <dbReference type="PROSITE-ProRule" id="PRU00122"/>
    </source>
</evidence>
<name>A0AAD7SRC6_9TELE</name>
<dbReference type="Gene3D" id="2.10.25.10">
    <property type="entry name" value="Laminin"/>
    <property type="match status" value="5"/>
</dbReference>
<feature type="disulfide bond" evidence="7">
    <location>
        <begin position="287"/>
        <end position="296"/>
    </location>
</feature>
<dbReference type="PROSITE" id="PS01186">
    <property type="entry name" value="EGF_2"/>
    <property type="match status" value="2"/>
</dbReference>
<dbReference type="Gene3D" id="2.60.120.200">
    <property type="match status" value="3"/>
</dbReference>
<dbReference type="GO" id="GO:0005604">
    <property type="term" value="C:basement membrane"/>
    <property type="evidence" value="ECO:0007669"/>
    <property type="project" value="UniProtKB-ARBA"/>
</dbReference>
<reference evidence="11" key="1">
    <citation type="journal article" date="2023" name="Science">
        <title>Genome structures resolve the early diversification of teleost fishes.</title>
        <authorList>
            <person name="Parey E."/>
            <person name="Louis A."/>
            <person name="Montfort J."/>
            <person name="Bouchez O."/>
            <person name="Roques C."/>
            <person name="Iampietro C."/>
            <person name="Lluch J."/>
            <person name="Castinel A."/>
            <person name="Donnadieu C."/>
            <person name="Desvignes T."/>
            <person name="Floi Bucao C."/>
            <person name="Jouanno E."/>
            <person name="Wen M."/>
            <person name="Mejri S."/>
            <person name="Dirks R."/>
            <person name="Jansen H."/>
            <person name="Henkel C."/>
            <person name="Chen W.J."/>
            <person name="Zahm M."/>
            <person name="Cabau C."/>
            <person name="Klopp C."/>
            <person name="Thompson A.W."/>
            <person name="Robinson-Rechavi M."/>
            <person name="Braasch I."/>
            <person name="Lecointre G."/>
            <person name="Bobe J."/>
            <person name="Postlethwait J.H."/>
            <person name="Berthelot C."/>
            <person name="Roest Crollius H."/>
            <person name="Guiguen Y."/>
        </authorList>
    </citation>
    <scope>NUCLEOTIDE SEQUENCE</scope>
    <source>
        <tissue evidence="11">Blood</tissue>
    </source>
</reference>
<dbReference type="InterPro" id="IPR050372">
    <property type="entry name" value="Neurexin-related_CASP"/>
</dbReference>
<evidence type="ECO:0000256" key="7">
    <source>
        <dbReference type="PROSITE-ProRule" id="PRU00076"/>
    </source>
</evidence>
<dbReference type="SUPFAM" id="SSF57196">
    <property type="entry name" value="EGF/Laminin"/>
    <property type="match status" value="1"/>
</dbReference>
<feature type="domain" description="Laminin G" evidence="9">
    <location>
        <begin position="70"/>
        <end position="260"/>
    </location>
</feature>
<evidence type="ECO:0000259" key="9">
    <source>
        <dbReference type="PROSITE" id="PS50025"/>
    </source>
</evidence>